<proteinExistence type="predicted"/>
<evidence type="ECO:0000313" key="1">
    <source>
        <dbReference type="EMBL" id="VUX55019.1"/>
    </source>
</evidence>
<gene>
    <name evidence="1" type="ORF">JTBB02_V1_130002</name>
</gene>
<name>A0A7D9D172_9GAMM</name>
<organism evidence="1">
    <name type="scientific">uncultured Woeseiaceae bacterium</name>
    <dbReference type="NCBI Taxonomy" id="1983305"/>
    <lineage>
        <taxon>Bacteria</taxon>
        <taxon>Pseudomonadati</taxon>
        <taxon>Pseudomonadota</taxon>
        <taxon>Gammaproteobacteria</taxon>
        <taxon>Woeseiales</taxon>
        <taxon>Woeseiaceae</taxon>
        <taxon>environmental samples</taxon>
    </lineage>
</organism>
<protein>
    <submittedName>
        <fullName evidence="1">Pentapeptide repeat family protein</fullName>
    </submittedName>
</protein>
<accession>A0A7D9D172</accession>
<dbReference type="EMBL" id="LR633966">
    <property type="protein sequence ID" value="VUX55019.1"/>
    <property type="molecule type" value="Genomic_DNA"/>
</dbReference>
<sequence>MLCCSEASLTSWWVDKEIDKAFDKERKLMKERGEEVLALIPLNLDEYFLSDKWGSGKASIVQSRLAADFTGWEKDNDKFESAFGALVKALTTNDQGRQPPPTPKL</sequence>
<reference evidence="1" key="1">
    <citation type="submission" date="2019-07" db="EMBL/GenBank/DDBJ databases">
        <authorList>
            <person name="Weber M."/>
            <person name="Kostadinov I."/>
            <person name="Kostadinov D I."/>
        </authorList>
    </citation>
    <scope>NUCLEOTIDE SEQUENCE</scope>
    <source>
        <strain evidence="1">Gfbio:sag-sample-b02:053724c1-46a9-4a36-b237-ea2bf867836b</strain>
    </source>
</reference>
<dbReference type="AlphaFoldDB" id="A0A7D9D172"/>